<dbReference type="InterPro" id="IPR011009">
    <property type="entry name" value="Kinase-like_dom_sf"/>
</dbReference>
<feature type="domain" description="Protein kinase" evidence="1">
    <location>
        <begin position="18"/>
        <end position="295"/>
    </location>
</feature>
<dbReference type="eggNOG" id="COG0515">
    <property type="taxonomic scope" value="Bacteria"/>
</dbReference>
<keyword evidence="3" id="KW-1185">Reference proteome</keyword>
<dbReference type="SMART" id="SM00220">
    <property type="entry name" value="S_TKc"/>
    <property type="match status" value="1"/>
</dbReference>
<evidence type="ECO:0000259" key="1">
    <source>
        <dbReference type="PROSITE" id="PS50011"/>
    </source>
</evidence>
<dbReference type="KEGG" id="bpb:bpr_IV116"/>
<gene>
    <name evidence="2" type="ordered locus">bpr_IV116</name>
</gene>
<sequence length="1112" mass="129128">MRQYLTVDYLLRGDKDSYRIVDHIGDGSSCLVYKCESLKDHSLYIVKEFYPSYLNLTRNLDTGWISCKEDDKEDYAAGLLRFNNSIRIQKALRTRDNKVFVIHDDFEQNGTKYVAVAIYEGDIYLHNENMSLYERMQFCLSVAEHVKKCHAAGYLCLDIKPDNIFHIPDTAEFAMFFDFDSLIRIEDVESSHIIYYSERWAAPEQLRSLSNMITKQTDIYLLGELLFWSLFNRNSTHKEHRSFSVYNFKEAYQWEQLTKAAMSLITKILHSTIRSSSQNRYGAVEDFISDLGELIKEINPDRNGLQGDSRGIHQRNGLVGRSEEIQNLRSLALKSHVTYVYGSAGIGKSETLHKYIYDYYDDYSKVFFLTCSDGIIEAISNNESLIKGFTRHGDEEITAFCSRKIKRIKELCTETCLFVLDDFQVDYSNVDEVEAWEHFQEISGNIIVSARFQPEDMCSCAIKIDELTTNDLINLYYVYFCKDFVAFDDNIKDYQTVETIVNKAERNTYIIKLLAKYARQNGYCPDALLKRILKDGLFELDETVVCGDKEKTILKYTGQMLRLEQLSYEGKVILAILSLMPPEGVSKHVILKILGQNSKRVLNDLIELGLVDEDNELNVRIHSLSAQVIIAEIKDNDNIMMHLGDILKESVFLFSESTIDEVLKEEKIRIRISFAKHCMSYGLKSNSIAEFLVASFWFNKTYGNPLDHLDYLEYALSNIFESEDINQAEFELWREIAYLLFCNYSLYLPFDDSDFEFHKKLATEHGENLLAYAWLNTQVITKHGPYDVAVQEFYKKKAIENPSAIPLSSLSDKQLIFCIMAETIPFIIERYSFSHTLGEWDNECIDAAMELRKSYYPEDYMIQEHPHSLGEAASVAFYTVNRFYVLRDEIICMICLNKFCDAITFMNDWIESCKLSKADIRYSDIHKLKGYCYFSLEQYEDALSEYKALQDEIKAFNRIPDDYFYTQPKYLLSLCRCGDQSEALSRMQDFANILNDYIGIIDTVEWETLVRIFHAILFLCTDTFHYRSGYLAEAREGLVSTREILSKTDDRIKLKDEYLAYCIVLQGDVESELGNKSTAKKFYDEAYRFTASHFGNDHPRTLQCKKKLGILR</sequence>
<dbReference type="GO" id="GO:0005524">
    <property type="term" value="F:ATP binding"/>
    <property type="evidence" value="ECO:0007669"/>
    <property type="project" value="InterPro"/>
</dbReference>
<dbReference type="InterPro" id="IPR027417">
    <property type="entry name" value="P-loop_NTPase"/>
</dbReference>
<proteinExistence type="predicted"/>
<keyword evidence="2" id="KW-0614">Plasmid</keyword>
<dbReference type="AlphaFoldDB" id="E0S4Z9"/>
<geneLocation type="plasmid" evidence="2 3">
    <name>pCY186</name>
</geneLocation>
<dbReference type="InterPro" id="IPR011990">
    <property type="entry name" value="TPR-like_helical_dom_sf"/>
</dbReference>
<dbReference type="SUPFAM" id="SSF48452">
    <property type="entry name" value="TPR-like"/>
    <property type="match status" value="1"/>
</dbReference>
<dbReference type="PANTHER" id="PTHR24347">
    <property type="entry name" value="SERINE/THREONINE-PROTEIN KINASE"/>
    <property type="match status" value="1"/>
</dbReference>
<organism evidence="2 3">
    <name type="scientific">Butyrivibrio proteoclasticus (strain ATCC 51982 / DSM 14932 / B316)</name>
    <name type="common">Clostridium proteoclasticum</name>
    <dbReference type="NCBI Taxonomy" id="515622"/>
    <lineage>
        <taxon>Bacteria</taxon>
        <taxon>Bacillati</taxon>
        <taxon>Bacillota</taxon>
        <taxon>Clostridia</taxon>
        <taxon>Lachnospirales</taxon>
        <taxon>Lachnospiraceae</taxon>
        <taxon>Butyrivibrio</taxon>
    </lineage>
</organism>
<name>E0S4Z9_BUTPB</name>
<reference evidence="2 3" key="1">
    <citation type="journal article" date="2010" name="PLoS ONE">
        <title>The glycobiome of the rumen bacterium Butyrivibrio proteoclasticus B316(T) highlights adaptation to a polysaccharide-rich environment.</title>
        <authorList>
            <person name="Kelly W.J."/>
            <person name="Leahy S.C."/>
            <person name="Altermann E."/>
            <person name="Yeoman C.J."/>
            <person name="Dunne J.C."/>
            <person name="Kong Z."/>
            <person name="Pacheco D.M."/>
            <person name="Li D."/>
            <person name="Noel S.J."/>
            <person name="Moon C.D."/>
            <person name="Cookson A.L."/>
            <person name="Attwood G.T."/>
        </authorList>
    </citation>
    <scope>NUCLEOTIDE SEQUENCE [LARGE SCALE GENOMIC DNA]</scope>
    <source>
        <strain evidence="3">ATCC 51982 / DSM 14932 / B316</strain>
        <plasmid evidence="3">Plasmid pCY186</plasmid>
    </source>
</reference>
<dbReference type="Gene3D" id="3.40.50.300">
    <property type="entry name" value="P-loop containing nucleotide triphosphate hydrolases"/>
    <property type="match status" value="1"/>
</dbReference>
<dbReference type="Gene3D" id="1.10.510.10">
    <property type="entry name" value="Transferase(Phosphotransferase) domain 1"/>
    <property type="match status" value="1"/>
</dbReference>
<keyword evidence="2" id="KW-0808">Transferase</keyword>
<keyword evidence="2" id="KW-0723">Serine/threonine-protein kinase</keyword>
<accession>E0S4Z9</accession>
<protein>
    <submittedName>
        <fullName evidence="2">TPR repeat-containing serine/threonine protein kinase</fullName>
    </submittedName>
</protein>
<evidence type="ECO:0000313" key="3">
    <source>
        <dbReference type="Proteomes" id="UP000001299"/>
    </source>
</evidence>
<dbReference type="Pfam" id="PF00069">
    <property type="entry name" value="Pkinase"/>
    <property type="match status" value="1"/>
</dbReference>
<dbReference type="InterPro" id="IPR000719">
    <property type="entry name" value="Prot_kinase_dom"/>
</dbReference>
<dbReference type="SUPFAM" id="SSF56112">
    <property type="entry name" value="Protein kinase-like (PK-like)"/>
    <property type="match status" value="1"/>
</dbReference>
<dbReference type="EMBL" id="CP001813">
    <property type="protein sequence ID" value="ADL36481.1"/>
    <property type="molecule type" value="Genomic_DNA"/>
</dbReference>
<dbReference type="PROSITE" id="PS50011">
    <property type="entry name" value="PROTEIN_KINASE_DOM"/>
    <property type="match status" value="1"/>
</dbReference>
<dbReference type="HOGENOM" id="CLU_281552_0_0_9"/>
<dbReference type="Proteomes" id="UP000001299">
    <property type="component" value="Plasmid pCY186"/>
</dbReference>
<dbReference type="SUPFAM" id="SSF52540">
    <property type="entry name" value="P-loop containing nucleoside triphosphate hydrolases"/>
    <property type="match status" value="1"/>
</dbReference>
<evidence type="ECO:0000313" key="2">
    <source>
        <dbReference type="EMBL" id="ADL36481.1"/>
    </source>
</evidence>
<keyword evidence="2" id="KW-0418">Kinase</keyword>
<dbReference type="GO" id="GO:0004674">
    <property type="term" value="F:protein serine/threonine kinase activity"/>
    <property type="evidence" value="ECO:0007669"/>
    <property type="project" value="UniProtKB-KW"/>
</dbReference>